<reference evidence="3" key="1">
    <citation type="submission" date="2018-05" db="EMBL/GenBank/DDBJ databases">
        <authorList>
            <person name="Lanie J.A."/>
            <person name="Ng W.-L."/>
            <person name="Kazmierczak K.M."/>
            <person name="Andrzejewski T.M."/>
            <person name="Davidsen T.M."/>
            <person name="Wayne K.J."/>
            <person name="Tettelin H."/>
            <person name="Glass J.I."/>
            <person name="Rusch D."/>
            <person name="Podicherti R."/>
            <person name="Tsui H.-C.T."/>
            <person name="Winkler M.E."/>
        </authorList>
    </citation>
    <scope>NUCLEOTIDE SEQUENCE</scope>
</reference>
<organism evidence="3">
    <name type="scientific">marine metagenome</name>
    <dbReference type="NCBI Taxonomy" id="408172"/>
    <lineage>
        <taxon>unclassified sequences</taxon>
        <taxon>metagenomes</taxon>
        <taxon>ecological metagenomes</taxon>
    </lineage>
</organism>
<evidence type="ECO:0000313" key="3">
    <source>
        <dbReference type="EMBL" id="SUZ87245.1"/>
    </source>
</evidence>
<dbReference type="SUPFAM" id="SSF48600">
    <property type="entry name" value="Chorismate mutase II"/>
    <property type="match status" value="1"/>
</dbReference>
<gene>
    <name evidence="3" type="ORF">METZ01_LOCUS40099</name>
</gene>
<dbReference type="PANTHER" id="PTHR38041">
    <property type="entry name" value="CHORISMATE MUTASE"/>
    <property type="match status" value="1"/>
</dbReference>
<dbReference type="InterPro" id="IPR051331">
    <property type="entry name" value="Chorismate_mutase-related"/>
</dbReference>
<dbReference type="InterPro" id="IPR036979">
    <property type="entry name" value="CM_dom_sf"/>
</dbReference>
<dbReference type="InterPro" id="IPR036263">
    <property type="entry name" value="Chorismate_II_sf"/>
</dbReference>
<dbReference type="GO" id="GO:0004106">
    <property type="term" value="F:chorismate mutase activity"/>
    <property type="evidence" value="ECO:0007669"/>
    <property type="project" value="InterPro"/>
</dbReference>
<accession>A0A381R678</accession>
<dbReference type="GO" id="GO:0046417">
    <property type="term" value="P:chorismate metabolic process"/>
    <property type="evidence" value="ECO:0007669"/>
    <property type="project" value="InterPro"/>
</dbReference>
<dbReference type="SMART" id="SM00830">
    <property type="entry name" value="CM_2"/>
    <property type="match status" value="1"/>
</dbReference>
<dbReference type="InterPro" id="IPR002701">
    <property type="entry name" value="CM_II_prokaryot"/>
</dbReference>
<dbReference type="PROSITE" id="PS51168">
    <property type="entry name" value="CHORISMATE_MUT_2"/>
    <property type="match status" value="1"/>
</dbReference>
<name>A0A381R678_9ZZZZ</name>
<evidence type="ECO:0000259" key="2">
    <source>
        <dbReference type="PROSITE" id="PS51168"/>
    </source>
</evidence>
<evidence type="ECO:0000256" key="1">
    <source>
        <dbReference type="ARBA" id="ARBA00023235"/>
    </source>
</evidence>
<dbReference type="Gene3D" id="1.20.59.10">
    <property type="entry name" value="Chorismate mutase"/>
    <property type="match status" value="1"/>
</dbReference>
<sequence length="85" mass="9884">MNKKIRTIREKIDAIDREVFQLLIDRLEAVTAIGEVKKEEGLPILDQSRENAIYEKIDSLFSEKEATFLKNIYQSIITESKKAEQ</sequence>
<dbReference type="AlphaFoldDB" id="A0A381R678"/>
<protein>
    <recommendedName>
        <fullName evidence="2">Chorismate mutase domain-containing protein</fullName>
    </recommendedName>
</protein>
<feature type="domain" description="Chorismate mutase" evidence="2">
    <location>
        <begin position="1"/>
        <end position="85"/>
    </location>
</feature>
<proteinExistence type="predicted"/>
<dbReference type="GO" id="GO:0009697">
    <property type="term" value="P:salicylic acid biosynthetic process"/>
    <property type="evidence" value="ECO:0007669"/>
    <property type="project" value="TreeGrafter"/>
</dbReference>
<keyword evidence="1" id="KW-0413">Isomerase</keyword>
<dbReference type="EMBL" id="UINC01001716">
    <property type="protein sequence ID" value="SUZ87245.1"/>
    <property type="molecule type" value="Genomic_DNA"/>
</dbReference>
<dbReference type="PANTHER" id="PTHR38041:SF1">
    <property type="entry name" value="CHORISMATE MUTASE"/>
    <property type="match status" value="1"/>
</dbReference>
<dbReference type="Pfam" id="PF01817">
    <property type="entry name" value="CM_2"/>
    <property type="match status" value="1"/>
</dbReference>